<keyword evidence="5" id="KW-0812">Transmembrane</keyword>
<dbReference type="InterPro" id="IPR004089">
    <property type="entry name" value="MCPsignal_dom"/>
</dbReference>
<proteinExistence type="inferred from homology"/>
<dbReference type="CDD" id="cd11386">
    <property type="entry name" value="MCP_signal"/>
    <property type="match status" value="1"/>
</dbReference>
<dbReference type="Gene3D" id="6.10.340.10">
    <property type="match status" value="1"/>
</dbReference>
<dbReference type="EMBL" id="SMGR01000007">
    <property type="protein sequence ID" value="TCK98849.1"/>
    <property type="molecule type" value="Genomic_DNA"/>
</dbReference>
<organism evidence="8 9">
    <name type="scientific">Shimia isoporae</name>
    <dbReference type="NCBI Taxonomy" id="647720"/>
    <lineage>
        <taxon>Bacteria</taxon>
        <taxon>Pseudomonadati</taxon>
        <taxon>Pseudomonadota</taxon>
        <taxon>Alphaproteobacteria</taxon>
        <taxon>Rhodobacterales</taxon>
        <taxon>Roseobacteraceae</taxon>
    </lineage>
</organism>
<feature type="transmembrane region" description="Helical" evidence="5">
    <location>
        <begin position="6"/>
        <end position="30"/>
    </location>
</feature>
<feature type="domain" description="Methyl-accepting transducer" evidence="6">
    <location>
        <begin position="457"/>
        <end position="686"/>
    </location>
</feature>
<dbReference type="GO" id="GO:0006935">
    <property type="term" value="P:chemotaxis"/>
    <property type="evidence" value="ECO:0007669"/>
    <property type="project" value="UniProtKB-KW"/>
</dbReference>
<gene>
    <name evidence="8" type="ORF">BXY66_4091</name>
</gene>
<accession>A0A4R1N727</accession>
<dbReference type="PANTHER" id="PTHR43531:SF11">
    <property type="entry name" value="METHYL-ACCEPTING CHEMOTAXIS PROTEIN 3"/>
    <property type="match status" value="1"/>
</dbReference>
<dbReference type="RefSeq" id="WP_132862195.1">
    <property type="nucleotide sequence ID" value="NZ_SMGR01000007.1"/>
</dbReference>
<dbReference type="Proteomes" id="UP000295673">
    <property type="component" value="Unassembled WGS sequence"/>
</dbReference>
<comment type="similarity">
    <text evidence="3">Belongs to the methyl-accepting chemotaxis (MCP) protein family.</text>
</comment>
<dbReference type="GO" id="GO:0004888">
    <property type="term" value="F:transmembrane signaling receptor activity"/>
    <property type="evidence" value="ECO:0007669"/>
    <property type="project" value="InterPro"/>
</dbReference>
<name>A0A4R1N727_9RHOB</name>
<evidence type="ECO:0000256" key="3">
    <source>
        <dbReference type="ARBA" id="ARBA00029447"/>
    </source>
</evidence>
<dbReference type="OrthoDB" id="5349256at2"/>
<evidence type="ECO:0000313" key="9">
    <source>
        <dbReference type="Proteomes" id="UP000295673"/>
    </source>
</evidence>
<reference evidence="8 9" key="1">
    <citation type="submission" date="2019-03" db="EMBL/GenBank/DDBJ databases">
        <title>Genomic Encyclopedia of Archaeal and Bacterial Type Strains, Phase II (KMG-II): from individual species to whole genera.</title>
        <authorList>
            <person name="Goeker M."/>
        </authorList>
    </citation>
    <scope>NUCLEOTIDE SEQUENCE [LARGE SCALE GENOMIC DNA]</scope>
    <source>
        <strain evidence="8 9">DSM 26433</strain>
    </source>
</reference>
<keyword evidence="9" id="KW-1185">Reference proteome</keyword>
<dbReference type="AlphaFoldDB" id="A0A4R1N727"/>
<keyword evidence="2" id="KW-0145">Chemotaxis</keyword>
<dbReference type="Pfam" id="PF00015">
    <property type="entry name" value="MCPsignal"/>
    <property type="match status" value="1"/>
</dbReference>
<evidence type="ECO:0000259" key="6">
    <source>
        <dbReference type="PROSITE" id="PS50111"/>
    </source>
</evidence>
<feature type="domain" description="HAMP" evidence="7">
    <location>
        <begin position="406"/>
        <end position="452"/>
    </location>
</feature>
<dbReference type="InterPro" id="IPR032255">
    <property type="entry name" value="HBM"/>
</dbReference>
<evidence type="ECO:0000256" key="5">
    <source>
        <dbReference type="SAM" id="Phobius"/>
    </source>
</evidence>
<evidence type="ECO:0000259" key="7">
    <source>
        <dbReference type="PROSITE" id="PS50885"/>
    </source>
</evidence>
<dbReference type="InterPro" id="IPR003660">
    <property type="entry name" value="HAMP_dom"/>
</dbReference>
<keyword evidence="4" id="KW-0807">Transducer</keyword>
<comment type="subcellular location">
    <subcellularLocation>
        <location evidence="1">Membrane</location>
    </subcellularLocation>
</comment>
<sequence length="721" mass="77938">MKPKISIRMAIFAIIGLAIGVIFIIFNTALDAGKQRDAMQVRTQQIEEVNLEAIRVYVQFLLARRNEKDFLLRSDPKYIGRQADTLAELQSSFDILAAELPTIPEMAASQEAMPELAKHLEIYGVEFDKLVASNQKLGLDAASGLRGDLNNAIQAVEDQLKYVQVPVLHAKLLTARVAEKDFIATSDPESAADVIARLEEFRSLPAFLYDSPEQKAEIDPLLDQYEAAFNAYVAEKQVELSIRKNVSKAFADAYPSNAVIVSEAGEVREIIEQEAVTLGKNAQSKALYTGVIGGALFILFSLLMSRAISRPLVQLDNFLARMMEGNFEPEVPKSRVREIASIVEIAAQNREEEKTKRQLVQDIGMVIDSCAEGDFSRRIEVTSTDPVFAELGNGVNAIGEVAEKGLGDIKKALRELATGDLTQSMPNGQKGVFKDISDTLDHLTDSLNDMMHKLSNSSSVLSRTAQEIAGAVDDASRRGEINAASLEETSAALQNVGDTVTDTANKAQTARGRVNSAQNQAEATRQVAEETLEAMQRIKESSDAISQITGMIEDVAFQTNLLALNAGVEAARAGDAGRGFAVVASEVRALAQRSSEATHEINTLIASSTTEVANGVTLMNQTGDALEEIVRTVEKVVGTVNEIADNTVEQSGGLKEVNGTVESLDKDSQKNAAMLEETSAAGQVLRMEADNLVQAVSKFRLKGDKDEKGGQKAKFASARAA</sequence>
<keyword evidence="5" id="KW-0472">Membrane</keyword>
<dbReference type="PROSITE" id="PS50111">
    <property type="entry name" value="CHEMOTAXIS_TRANSDUC_2"/>
    <property type="match status" value="1"/>
</dbReference>
<dbReference type="Gene3D" id="1.10.287.950">
    <property type="entry name" value="Methyl-accepting chemotaxis protein"/>
    <property type="match status" value="1"/>
</dbReference>
<dbReference type="InterPro" id="IPR051310">
    <property type="entry name" value="MCP_chemotaxis"/>
</dbReference>
<evidence type="ECO:0000313" key="8">
    <source>
        <dbReference type="EMBL" id="TCK98849.1"/>
    </source>
</evidence>
<dbReference type="PRINTS" id="PR00260">
    <property type="entry name" value="CHEMTRNSDUCR"/>
</dbReference>
<keyword evidence="5" id="KW-1133">Transmembrane helix</keyword>
<dbReference type="InterPro" id="IPR004090">
    <property type="entry name" value="Chemotax_Me-accpt_rcpt"/>
</dbReference>
<feature type="transmembrane region" description="Helical" evidence="5">
    <location>
        <begin position="286"/>
        <end position="304"/>
    </location>
</feature>
<dbReference type="GO" id="GO:0016020">
    <property type="term" value="C:membrane"/>
    <property type="evidence" value="ECO:0007669"/>
    <property type="project" value="UniProtKB-SubCell"/>
</dbReference>
<protein>
    <submittedName>
        <fullName evidence="8">Methyl-accepting chemotaxis protein</fullName>
    </submittedName>
</protein>
<dbReference type="FunFam" id="1.10.287.950:FF:000001">
    <property type="entry name" value="Methyl-accepting chemotaxis sensory transducer"/>
    <property type="match status" value="1"/>
</dbReference>
<evidence type="ECO:0000256" key="4">
    <source>
        <dbReference type="PROSITE-ProRule" id="PRU00284"/>
    </source>
</evidence>
<dbReference type="SMART" id="SM01358">
    <property type="entry name" value="HBM"/>
    <property type="match status" value="1"/>
</dbReference>
<dbReference type="PANTHER" id="PTHR43531">
    <property type="entry name" value="PROTEIN ICFG"/>
    <property type="match status" value="1"/>
</dbReference>
<evidence type="ECO:0000256" key="2">
    <source>
        <dbReference type="ARBA" id="ARBA00022500"/>
    </source>
</evidence>
<dbReference type="GO" id="GO:0007165">
    <property type="term" value="P:signal transduction"/>
    <property type="evidence" value="ECO:0007669"/>
    <property type="project" value="UniProtKB-KW"/>
</dbReference>
<evidence type="ECO:0000256" key="1">
    <source>
        <dbReference type="ARBA" id="ARBA00004370"/>
    </source>
</evidence>
<comment type="caution">
    <text evidence="8">The sequence shown here is derived from an EMBL/GenBank/DDBJ whole genome shotgun (WGS) entry which is preliminary data.</text>
</comment>
<dbReference type="SMART" id="SM00283">
    <property type="entry name" value="MA"/>
    <property type="match status" value="1"/>
</dbReference>
<dbReference type="PROSITE" id="PS50885">
    <property type="entry name" value="HAMP"/>
    <property type="match status" value="1"/>
</dbReference>
<dbReference type="SUPFAM" id="SSF58104">
    <property type="entry name" value="Methyl-accepting chemotaxis protein (MCP) signaling domain"/>
    <property type="match status" value="1"/>
</dbReference>